<feature type="non-terminal residue" evidence="3">
    <location>
        <position position="162"/>
    </location>
</feature>
<comment type="caution">
    <text evidence="3">The sequence shown here is derived from an EMBL/GenBank/DDBJ whole genome shotgun (WGS) entry which is preliminary data.</text>
</comment>
<dbReference type="Gene3D" id="3.40.50.720">
    <property type="entry name" value="NAD(P)-binding Rossmann-like Domain"/>
    <property type="match status" value="2"/>
</dbReference>
<dbReference type="PANTHER" id="PTHR43333">
    <property type="entry name" value="2-HACID_DH_C DOMAIN-CONTAINING PROTEIN"/>
    <property type="match status" value="1"/>
</dbReference>
<evidence type="ECO:0000313" key="3">
    <source>
        <dbReference type="EMBL" id="GAG19957.1"/>
    </source>
</evidence>
<evidence type="ECO:0000256" key="2">
    <source>
        <dbReference type="ARBA" id="ARBA00023027"/>
    </source>
</evidence>
<proteinExistence type="predicted"/>
<dbReference type="GO" id="GO:0016491">
    <property type="term" value="F:oxidoreductase activity"/>
    <property type="evidence" value="ECO:0007669"/>
    <property type="project" value="UniProtKB-KW"/>
</dbReference>
<accession>X0W9T8</accession>
<organism evidence="3">
    <name type="scientific">marine sediment metagenome</name>
    <dbReference type="NCBI Taxonomy" id="412755"/>
    <lineage>
        <taxon>unclassified sequences</taxon>
        <taxon>metagenomes</taxon>
        <taxon>ecological metagenomes</taxon>
    </lineage>
</organism>
<evidence type="ECO:0000256" key="1">
    <source>
        <dbReference type="ARBA" id="ARBA00023002"/>
    </source>
</evidence>
<dbReference type="EMBL" id="BARS01034234">
    <property type="protein sequence ID" value="GAG19957.1"/>
    <property type="molecule type" value="Genomic_DNA"/>
</dbReference>
<dbReference type="PANTHER" id="PTHR43333:SF1">
    <property type="entry name" value="D-ISOMER SPECIFIC 2-HYDROXYACID DEHYDROGENASE NAD-BINDING DOMAIN-CONTAINING PROTEIN"/>
    <property type="match status" value="1"/>
</dbReference>
<dbReference type="AlphaFoldDB" id="X0W9T8"/>
<sequence length="162" mass="18419">MSIHISIWLTNPVVKSWNASKDQKKILENALPECTVSLHKNSQSFKANLINTDIALVWVFNQKWLEMAPRLKWIATPSAGKDWFNIDAPEGMIISYGAFHGRIIAENVIGAILGFIRGLYFAGQFQDKYLWPREEIEPYCDTLRGSHLVILGYGKIGNWIAK</sequence>
<evidence type="ECO:0008006" key="4">
    <source>
        <dbReference type="Google" id="ProtNLM"/>
    </source>
</evidence>
<dbReference type="InterPro" id="IPR036291">
    <property type="entry name" value="NAD(P)-bd_dom_sf"/>
</dbReference>
<gene>
    <name evidence="3" type="ORF">S01H1_52920</name>
</gene>
<dbReference type="SUPFAM" id="SSF52283">
    <property type="entry name" value="Formate/glycerate dehydrogenase catalytic domain-like"/>
    <property type="match status" value="1"/>
</dbReference>
<keyword evidence="1" id="KW-0560">Oxidoreductase</keyword>
<reference evidence="3" key="1">
    <citation type="journal article" date="2014" name="Front. Microbiol.">
        <title>High frequency of phylogenetically diverse reductive dehalogenase-homologous genes in deep subseafloor sedimentary metagenomes.</title>
        <authorList>
            <person name="Kawai M."/>
            <person name="Futagami T."/>
            <person name="Toyoda A."/>
            <person name="Takaki Y."/>
            <person name="Nishi S."/>
            <person name="Hori S."/>
            <person name="Arai W."/>
            <person name="Tsubouchi T."/>
            <person name="Morono Y."/>
            <person name="Uchiyama I."/>
            <person name="Ito T."/>
            <person name="Fujiyama A."/>
            <person name="Inagaki F."/>
            <person name="Takami H."/>
        </authorList>
    </citation>
    <scope>NUCLEOTIDE SEQUENCE</scope>
    <source>
        <strain evidence="3">Expedition CK06-06</strain>
    </source>
</reference>
<dbReference type="SUPFAM" id="SSF51735">
    <property type="entry name" value="NAD(P)-binding Rossmann-fold domains"/>
    <property type="match status" value="1"/>
</dbReference>
<name>X0W9T8_9ZZZZ</name>
<protein>
    <recommendedName>
        <fullName evidence="4">D-isomer specific 2-hydroxyacid dehydrogenase NAD-binding domain-containing protein</fullName>
    </recommendedName>
</protein>
<keyword evidence="2" id="KW-0520">NAD</keyword>